<comment type="caution">
    <text evidence="6">The sequence shown here is derived from an EMBL/GenBank/DDBJ whole genome shotgun (WGS) entry which is preliminary data.</text>
</comment>
<dbReference type="PROSITE" id="PS00455">
    <property type="entry name" value="AMP_BINDING"/>
    <property type="match status" value="1"/>
</dbReference>
<dbReference type="InterPro" id="IPR000873">
    <property type="entry name" value="AMP-dep_synth/lig_dom"/>
</dbReference>
<keyword evidence="7" id="KW-1185">Reference proteome</keyword>
<keyword evidence="3" id="KW-0812">Transmembrane</keyword>
<evidence type="ECO:0000259" key="5">
    <source>
        <dbReference type="Pfam" id="PF13193"/>
    </source>
</evidence>
<dbReference type="NCBIfam" id="NF004837">
    <property type="entry name" value="PRK06187.1"/>
    <property type="match status" value="1"/>
</dbReference>
<dbReference type="EC" id="6.2.1.3" evidence="6"/>
<evidence type="ECO:0000259" key="4">
    <source>
        <dbReference type="Pfam" id="PF00501"/>
    </source>
</evidence>
<gene>
    <name evidence="6" type="ORF">NDI89_19780</name>
</gene>
<reference evidence="6" key="1">
    <citation type="submission" date="2022-06" db="EMBL/GenBank/DDBJ databases">
        <title>Natrinema sp. a new haloarchaeum isolate from saline soil.</title>
        <authorList>
            <person name="Strakova D."/>
            <person name="Galisteo C."/>
            <person name="Sanchez-Porro C."/>
            <person name="Ventosa A."/>
        </authorList>
    </citation>
    <scope>NUCLEOTIDE SEQUENCE</scope>
    <source>
        <strain evidence="6">S1CR25-10</strain>
    </source>
</reference>
<organism evidence="6 7">
    <name type="scientific">Natrinema salsiterrestre</name>
    <dbReference type="NCBI Taxonomy" id="2950540"/>
    <lineage>
        <taxon>Archaea</taxon>
        <taxon>Methanobacteriati</taxon>
        <taxon>Methanobacteriota</taxon>
        <taxon>Stenosarchaea group</taxon>
        <taxon>Halobacteria</taxon>
        <taxon>Halobacteriales</taxon>
        <taxon>Natrialbaceae</taxon>
        <taxon>Natrinema</taxon>
    </lineage>
</organism>
<evidence type="ECO:0000313" key="7">
    <source>
        <dbReference type="Proteomes" id="UP001154061"/>
    </source>
</evidence>
<dbReference type="InterPro" id="IPR045851">
    <property type="entry name" value="AMP-bd_C_sf"/>
</dbReference>
<dbReference type="InterPro" id="IPR050237">
    <property type="entry name" value="ATP-dep_AMP-bd_enzyme"/>
</dbReference>
<sequence>MNGLTVGYLAERNARIQPDAEAVVQRADGERTETVTFEALNRRVDRLANALAERGIEEGDTVATYTGNRVETIESYLATMKLGALPVPINHRFKAGEVSYVLEDSDATLCIFGEAGRETIAGVHDEFDSPVEAYLYAGDSTPAFAADYETVRDGASTDPVEIVPSRTDEAAIMYTSGTTGKPKGCVLTHDNVVQAAENSLYEVNLSRDARFMVVTPLFHIAAFGLFMMSFYVGGTTILVDDFEPTSVLSVLEDESVTASFMVPMMSRAVLSADPESYDLSKFEHYMTGAAPSERSLKEAIIETFDCNLYDVFGQTELSPSTTMLRPENALERPDSVGRPIINVEVKVVDETGDEVETGETGRIAYRGPTVFKEYYGMPEKTAAVFDDGWFVSDDLVRMDDDGFVYFVGRADDMIITGGENVHPAEIEEVLHDLEGVDEVAVVGVPDDQWGERVKAVVVPEGEAALTESTVVGHVEANLAGFKKPREVEFRDELPRNPTGKVLKNELA</sequence>
<evidence type="ECO:0000256" key="2">
    <source>
        <dbReference type="ARBA" id="ARBA00022598"/>
    </source>
</evidence>
<dbReference type="InterPro" id="IPR042099">
    <property type="entry name" value="ANL_N_sf"/>
</dbReference>
<dbReference type="PANTHER" id="PTHR43767:SF1">
    <property type="entry name" value="NONRIBOSOMAL PEPTIDE SYNTHASE PES1 (EUROFUNG)-RELATED"/>
    <property type="match status" value="1"/>
</dbReference>
<protein>
    <submittedName>
        <fullName evidence="6">Long-chain-fatty-acid--CoA ligase</fullName>
        <ecNumber evidence="6">6.2.1.3</ecNumber>
    </submittedName>
</protein>
<accession>A0A9Q4L6I6</accession>
<dbReference type="EMBL" id="JAMQOT010000009">
    <property type="protein sequence ID" value="MDF9747823.1"/>
    <property type="molecule type" value="Genomic_DNA"/>
</dbReference>
<dbReference type="GO" id="GO:0004467">
    <property type="term" value="F:long-chain fatty acid-CoA ligase activity"/>
    <property type="evidence" value="ECO:0007669"/>
    <property type="project" value="UniProtKB-EC"/>
</dbReference>
<name>A0A9Q4L6I6_9EURY</name>
<evidence type="ECO:0000256" key="3">
    <source>
        <dbReference type="SAM" id="Phobius"/>
    </source>
</evidence>
<dbReference type="FunFam" id="3.30.300.30:FF:000008">
    <property type="entry name" value="2,3-dihydroxybenzoate-AMP ligase"/>
    <property type="match status" value="1"/>
</dbReference>
<dbReference type="Gene3D" id="3.30.300.30">
    <property type="match status" value="1"/>
</dbReference>
<dbReference type="InterPro" id="IPR020845">
    <property type="entry name" value="AMP-binding_CS"/>
</dbReference>
<comment type="similarity">
    <text evidence="1">Belongs to the ATP-dependent AMP-binding enzyme family.</text>
</comment>
<dbReference type="AlphaFoldDB" id="A0A9Q4L6I6"/>
<dbReference type="PANTHER" id="PTHR43767">
    <property type="entry name" value="LONG-CHAIN-FATTY-ACID--COA LIGASE"/>
    <property type="match status" value="1"/>
</dbReference>
<dbReference type="Gene3D" id="3.40.50.12780">
    <property type="entry name" value="N-terminal domain of ligase-like"/>
    <property type="match status" value="1"/>
</dbReference>
<dbReference type="Proteomes" id="UP001154061">
    <property type="component" value="Unassembled WGS sequence"/>
</dbReference>
<dbReference type="InterPro" id="IPR025110">
    <property type="entry name" value="AMP-bd_C"/>
</dbReference>
<proteinExistence type="inferred from homology"/>
<keyword evidence="3" id="KW-0472">Membrane</keyword>
<feature type="transmembrane region" description="Helical" evidence="3">
    <location>
        <begin position="211"/>
        <end position="232"/>
    </location>
</feature>
<feature type="domain" description="AMP-dependent synthetase/ligase" evidence="4">
    <location>
        <begin position="11"/>
        <end position="375"/>
    </location>
</feature>
<evidence type="ECO:0000313" key="6">
    <source>
        <dbReference type="EMBL" id="MDF9747823.1"/>
    </source>
</evidence>
<dbReference type="RefSeq" id="WP_277524185.1">
    <property type="nucleotide sequence ID" value="NZ_JAMQOT010000009.1"/>
</dbReference>
<feature type="domain" description="AMP-binding enzyme C-terminal" evidence="5">
    <location>
        <begin position="425"/>
        <end position="500"/>
    </location>
</feature>
<keyword evidence="2 6" id="KW-0436">Ligase</keyword>
<dbReference type="Pfam" id="PF00501">
    <property type="entry name" value="AMP-binding"/>
    <property type="match status" value="1"/>
</dbReference>
<dbReference type="SUPFAM" id="SSF56801">
    <property type="entry name" value="Acetyl-CoA synthetase-like"/>
    <property type="match status" value="1"/>
</dbReference>
<dbReference type="Pfam" id="PF13193">
    <property type="entry name" value="AMP-binding_C"/>
    <property type="match status" value="1"/>
</dbReference>
<keyword evidence="3" id="KW-1133">Transmembrane helix</keyword>
<evidence type="ECO:0000256" key="1">
    <source>
        <dbReference type="ARBA" id="ARBA00006432"/>
    </source>
</evidence>